<keyword evidence="2" id="KW-0560">Oxidoreductase</keyword>
<evidence type="ECO:0000259" key="3">
    <source>
        <dbReference type="Pfam" id="PF05368"/>
    </source>
</evidence>
<dbReference type="PANTHER" id="PTHR47706">
    <property type="entry name" value="NMRA-LIKE FAMILY PROTEIN"/>
    <property type="match status" value="1"/>
</dbReference>
<dbReference type="GO" id="GO:0016491">
    <property type="term" value="F:oxidoreductase activity"/>
    <property type="evidence" value="ECO:0007669"/>
    <property type="project" value="UniProtKB-KW"/>
</dbReference>
<proteinExistence type="predicted"/>
<dbReference type="SUPFAM" id="SSF51735">
    <property type="entry name" value="NAD(P)-binding Rossmann-fold domains"/>
    <property type="match status" value="1"/>
</dbReference>
<dbReference type="InterPro" id="IPR051609">
    <property type="entry name" value="NmrA/Isoflavone_reductase-like"/>
</dbReference>
<dbReference type="AlphaFoldDB" id="A0A1V6QCZ4"/>
<dbReference type="STRING" id="416450.A0A1V6QCZ4"/>
<accession>A0A1V6QCZ4</accession>
<dbReference type="Proteomes" id="UP000191672">
    <property type="component" value="Unassembled WGS sequence"/>
</dbReference>
<evidence type="ECO:0000256" key="1">
    <source>
        <dbReference type="ARBA" id="ARBA00022857"/>
    </source>
</evidence>
<keyword evidence="1" id="KW-0521">NADP</keyword>
<comment type="caution">
    <text evidence="4">The sequence shown here is derived from an EMBL/GenBank/DDBJ whole genome shotgun (WGS) entry which is preliminary data.</text>
</comment>
<dbReference type="PANTHER" id="PTHR47706:SF9">
    <property type="entry name" value="NMRA-LIKE DOMAIN-CONTAINING PROTEIN-RELATED"/>
    <property type="match status" value="1"/>
</dbReference>
<evidence type="ECO:0000313" key="4">
    <source>
        <dbReference type="EMBL" id="OQD87075.1"/>
    </source>
</evidence>
<evidence type="ECO:0000313" key="5">
    <source>
        <dbReference type="Proteomes" id="UP000191672"/>
    </source>
</evidence>
<dbReference type="InterPro" id="IPR008030">
    <property type="entry name" value="NmrA-like"/>
</dbReference>
<reference evidence="5" key="1">
    <citation type="journal article" date="2017" name="Nat. Microbiol.">
        <title>Global analysis of biosynthetic gene clusters reveals vast potential of secondary metabolite production in Penicillium species.</title>
        <authorList>
            <person name="Nielsen J.C."/>
            <person name="Grijseels S."/>
            <person name="Prigent S."/>
            <person name="Ji B."/>
            <person name="Dainat J."/>
            <person name="Nielsen K.F."/>
            <person name="Frisvad J.C."/>
            <person name="Workman M."/>
            <person name="Nielsen J."/>
        </authorList>
    </citation>
    <scope>NUCLEOTIDE SEQUENCE [LARGE SCALE GENOMIC DNA]</scope>
    <source>
        <strain evidence="5">IBT 31811</strain>
    </source>
</reference>
<dbReference type="EMBL" id="MDYN01000006">
    <property type="protein sequence ID" value="OQD87075.1"/>
    <property type="molecule type" value="Genomic_DNA"/>
</dbReference>
<gene>
    <name evidence="4" type="ORF">PENANT_c006G01804</name>
</gene>
<protein>
    <recommendedName>
        <fullName evidence="3">NmrA-like domain-containing protein</fullName>
    </recommendedName>
</protein>
<dbReference type="Pfam" id="PF05368">
    <property type="entry name" value="NmrA"/>
    <property type="match status" value="1"/>
</dbReference>
<feature type="domain" description="NmrA-like" evidence="3">
    <location>
        <begin position="13"/>
        <end position="86"/>
    </location>
</feature>
<evidence type="ECO:0000256" key="2">
    <source>
        <dbReference type="ARBA" id="ARBA00023002"/>
    </source>
</evidence>
<dbReference type="Gene3D" id="3.40.50.720">
    <property type="entry name" value="NAD(P)-binding Rossmann-like Domain"/>
    <property type="match status" value="1"/>
</dbReference>
<dbReference type="InterPro" id="IPR036291">
    <property type="entry name" value="NAD(P)-bd_dom_sf"/>
</dbReference>
<keyword evidence="5" id="KW-1185">Reference proteome</keyword>
<organism evidence="4 5">
    <name type="scientific">Penicillium antarcticum</name>
    <dbReference type="NCBI Taxonomy" id="416450"/>
    <lineage>
        <taxon>Eukaryota</taxon>
        <taxon>Fungi</taxon>
        <taxon>Dikarya</taxon>
        <taxon>Ascomycota</taxon>
        <taxon>Pezizomycotina</taxon>
        <taxon>Eurotiomycetes</taxon>
        <taxon>Eurotiomycetidae</taxon>
        <taxon>Eurotiales</taxon>
        <taxon>Aspergillaceae</taxon>
        <taxon>Penicillium</taxon>
    </lineage>
</organism>
<name>A0A1V6QCZ4_9EURO</name>
<sequence length="237" mass="25865">MTAPFSDFAQIGEADLESALKGQDVVFSALGATGFHDQKKFIDASIRAGVKRFIPPEFSSNTYSDAFIQLVPLVQQKTVVLEYLSSKESEGLTWTDITRSHHRVPRLRHCVLYCNHLDGSDKAFTPINEKQLGDAVVAVLNIDHANANQCLDVTSVETSQKEILGALEEAISSKWAVSSTSTDAEVSVAIKKLCTGDINGVLTLVRGTRYANIPGLRASYAKDEMLANISLGFRNKM</sequence>